<comment type="caution">
    <text evidence="1">The sequence shown here is derived from an EMBL/GenBank/DDBJ whole genome shotgun (WGS) entry which is preliminary data.</text>
</comment>
<proteinExistence type="predicted"/>
<dbReference type="Proteomes" id="UP001147747">
    <property type="component" value="Unassembled WGS sequence"/>
</dbReference>
<organism evidence="1 2">
    <name type="scientific">Penicillium cosmopolitanum</name>
    <dbReference type="NCBI Taxonomy" id="1131564"/>
    <lineage>
        <taxon>Eukaryota</taxon>
        <taxon>Fungi</taxon>
        <taxon>Dikarya</taxon>
        <taxon>Ascomycota</taxon>
        <taxon>Pezizomycotina</taxon>
        <taxon>Eurotiomycetes</taxon>
        <taxon>Eurotiomycetidae</taxon>
        <taxon>Eurotiales</taxon>
        <taxon>Aspergillaceae</taxon>
        <taxon>Penicillium</taxon>
    </lineage>
</organism>
<gene>
    <name evidence="1" type="ORF">N7509_005607</name>
</gene>
<dbReference type="EMBL" id="JAPZBU010000006">
    <property type="protein sequence ID" value="KAJ5397494.1"/>
    <property type="molecule type" value="Genomic_DNA"/>
</dbReference>
<sequence>MGSKRRKARPMWMWHFRNAEYCLGKTLTTLNTLEPNAMATPELRKWTGIEFNDLDIETGATSNGSSFFKPRHDGTCKISNTGRDPDSVGEDDFTCCRRLRKGGINRNHGLQMDAAFAFRDYARDLADVYQFHDEWEYIP</sequence>
<name>A0A9W9W2H8_9EURO</name>
<evidence type="ECO:0000313" key="2">
    <source>
        <dbReference type="Proteomes" id="UP001147747"/>
    </source>
</evidence>
<protein>
    <submittedName>
        <fullName evidence="1">Uncharacterized protein</fullName>
    </submittedName>
</protein>
<reference evidence="1" key="2">
    <citation type="journal article" date="2023" name="IMA Fungus">
        <title>Comparative genomic study of the Penicillium genus elucidates a diverse pangenome and 15 lateral gene transfer events.</title>
        <authorList>
            <person name="Petersen C."/>
            <person name="Sorensen T."/>
            <person name="Nielsen M.R."/>
            <person name="Sondergaard T.E."/>
            <person name="Sorensen J.L."/>
            <person name="Fitzpatrick D.A."/>
            <person name="Frisvad J.C."/>
            <person name="Nielsen K.L."/>
        </authorList>
    </citation>
    <scope>NUCLEOTIDE SEQUENCE</scope>
    <source>
        <strain evidence="1">IBT 29677</strain>
    </source>
</reference>
<keyword evidence="2" id="KW-1185">Reference proteome</keyword>
<dbReference type="RefSeq" id="XP_056489546.1">
    <property type="nucleotide sequence ID" value="XM_056630244.1"/>
</dbReference>
<evidence type="ECO:0000313" key="1">
    <source>
        <dbReference type="EMBL" id="KAJ5397494.1"/>
    </source>
</evidence>
<dbReference type="GeneID" id="81369224"/>
<accession>A0A9W9W2H8</accession>
<dbReference type="AlphaFoldDB" id="A0A9W9W2H8"/>
<dbReference type="OrthoDB" id="4510378at2759"/>
<reference evidence="1" key="1">
    <citation type="submission" date="2022-12" db="EMBL/GenBank/DDBJ databases">
        <authorList>
            <person name="Petersen C."/>
        </authorList>
    </citation>
    <scope>NUCLEOTIDE SEQUENCE</scope>
    <source>
        <strain evidence="1">IBT 29677</strain>
    </source>
</reference>